<keyword evidence="3" id="KW-1185">Reference proteome</keyword>
<keyword evidence="1" id="KW-0472">Membrane</keyword>
<feature type="transmembrane region" description="Helical" evidence="1">
    <location>
        <begin position="197"/>
        <end position="215"/>
    </location>
</feature>
<dbReference type="OrthoDB" id="8197686at2759"/>
<dbReference type="FunCoup" id="A0A6J0CCF1">
    <property type="interactions" value="11"/>
</dbReference>
<dbReference type="InParanoid" id="A0A6J0CCF1"/>
<feature type="signal peptide" evidence="2">
    <location>
        <begin position="1"/>
        <end position="17"/>
    </location>
</feature>
<keyword evidence="1" id="KW-0812">Transmembrane</keyword>
<proteinExistence type="predicted"/>
<dbReference type="GO" id="GO:0016020">
    <property type="term" value="C:membrane"/>
    <property type="evidence" value="ECO:0007669"/>
    <property type="project" value="TreeGrafter"/>
</dbReference>
<evidence type="ECO:0000256" key="1">
    <source>
        <dbReference type="SAM" id="Phobius"/>
    </source>
</evidence>
<reference evidence="4" key="1">
    <citation type="submission" date="2025-08" db="UniProtKB">
        <authorList>
            <consortium name="RefSeq"/>
        </authorList>
    </citation>
    <scope>IDENTIFICATION</scope>
    <source>
        <tissue evidence="4">Thorax and Abdomen</tissue>
    </source>
</reference>
<protein>
    <submittedName>
        <fullName evidence="4">Uncharacterized protein LOC107228185</fullName>
    </submittedName>
</protein>
<feature type="chain" id="PRO_5046724892" evidence="2">
    <location>
        <begin position="18"/>
        <end position="287"/>
    </location>
</feature>
<evidence type="ECO:0000256" key="2">
    <source>
        <dbReference type="SAM" id="SignalP"/>
    </source>
</evidence>
<dbReference type="Pfam" id="PF07898">
    <property type="entry name" value="DUF1676"/>
    <property type="match status" value="1"/>
</dbReference>
<gene>
    <name evidence="4" type="primary">LOC107228185</name>
</gene>
<organism evidence="4">
    <name type="scientific">Neodiprion lecontei</name>
    <name type="common">Redheaded pine sawfly</name>
    <dbReference type="NCBI Taxonomy" id="441921"/>
    <lineage>
        <taxon>Eukaryota</taxon>
        <taxon>Metazoa</taxon>
        <taxon>Ecdysozoa</taxon>
        <taxon>Arthropoda</taxon>
        <taxon>Hexapoda</taxon>
        <taxon>Insecta</taxon>
        <taxon>Pterygota</taxon>
        <taxon>Neoptera</taxon>
        <taxon>Endopterygota</taxon>
        <taxon>Hymenoptera</taxon>
        <taxon>Tenthredinoidea</taxon>
        <taxon>Diprionidae</taxon>
        <taxon>Diprioninae</taxon>
        <taxon>Neodiprion</taxon>
    </lineage>
</organism>
<dbReference type="GeneID" id="107228185"/>
<keyword evidence="2" id="KW-0732">Signal</keyword>
<dbReference type="PANTHER" id="PTHR21879:SF27">
    <property type="entry name" value="OSIRIS 10A"/>
    <property type="match status" value="1"/>
</dbReference>
<dbReference type="Proteomes" id="UP000829291">
    <property type="component" value="Chromosome 1"/>
</dbReference>
<dbReference type="KEGG" id="nlo:107228185"/>
<dbReference type="AlphaFoldDB" id="A0A6J0CCF1"/>
<keyword evidence="1" id="KW-1133">Transmembrane helix</keyword>
<sequence length="287" mass="32209">MKLSLLCICVIISKSVSVIMEPKAESKLVVDEPGTFGETLGSCLADKIGTMECVNRGVLSTLQSINEQDEIKVDNFYLERVTGQNRDLLDLDYDPKDFGNILKAGARLMEQRGLKWDLATLYPGLVMQVGPMINGQGVLEFVLDERTESYSERRLGTGQAIVRNLILPFLLGFKFNLVSLIPLLFGVLLLVAKKVFVLAKIAIFLSGIFGWNSLYGSGQQGPQHGGGYGFGSDYYNHVPNYNYKEYTTIPDYNPFQHVIRETLNVYKRDRASQNLDESRNFAWGRDQ</sequence>
<dbReference type="PANTHER" id="PTHR21879">
    <property type="entry name" value="FI03362P-RELATED-RELATED"/>
    <property type="match status" value="1"/>
</dbReference>
<evidence type="ECO:0000313" key="3">
    <source>
        <dbReference type="Proteomes" id="UP000829291"/>
    </source>
</evidence>
<dbReference type="RefSeq" id="XP_015525046.2">
    <property type="nucleotide sequence ID" value="XM_015669560.2"/>
</dbReference>
<dbReference type="InterPro" id="IPR012464">
    <property type="entry name" value="DUF1676"/>
</dbReference>
<feature type="transmembrane region" description="Helical" evidence="1">
    <location>
        <begin position="165"/>
        <end position="190"/>
    </location>
</feature>
<accession>A0A6J0CCF1</accession>
<evidence type="ECO:0000313" key="4">
    <source>
        <dbReference type="RefSeq" id="XP_015525046.2"/>
    </source>
</evidence>
<name>A0A6J0CCF1_NEOLC</name>